<evidence type="ECO:0000256" key="1">
    <source>
        <dbReference type="SAM" id="Phobius"/>
    </source>
</evidence>
<gene>
    <name evidence="2" type="ORF">WMN62_16585</name>
</gene>
<name>A0ABU8YEZ7_9MICO</name>
<feature type="transmembrane region" description="Helical" evidence="1">
    <location>
        <begin position="12"/>
        <end position="30"/>
    </location>
</feature>
<feature type="transmembrane region" description="Helical" evidence="1">
    <location>
        <begin position="65"/>
        <end position="87"/>
    </location>
</feature>
<comment type="caution">
    <text evidence="2">The sequence shown here is derived from an EMBL/GenBank/DDBJ whole genome shotgun (WGS) entry which is preliminary data.</text>
</comment>
<dbReference type="Proteomes" id="UP001370299">
    <property type="component" value="Unassembled WGS sequence"/>
</dbReference>
<evidence type="ECO:0000313" key="2">
    <source>
        <dbReference type="EMBL" id="MEK0173093.1"/>
    </source>
</evidence>
<accession>A0ABU8YEZ7</accession>
<dbReference type="RefSeq" id="WP_340197851.1">
    <property type="nucleotide sequence ID" value="NZ_JBBKAP010000076.1"/>
</dbReference>
<feature type="transmembrane region" description="Helical" evidence="1">
    <location>
        <begin position="36"/>
        <end position="58"/>
    </location>
</feature>
<dbReference type="EMBL" id="JBBLYY010000077">
    <property type="protein sequence ID" value="MEK0173093.1"/>
    <property type="molecule type" value="Genomic_DNA"/>
</dbReference>
<keyword evidence="3" id="KW-1185">Reference proteome</keyword>
<keyword evidence="1" id="KW-0472">Membrane</keyword>
<proteinExistence type="predicted"/>
<reference evidence="2 3" key="1">
    <citation type="submission" date="2024-03" db="EMBL/GenBank/DDBJ databases">
        <title>Whole genomes of four grape xylem sap localized bacterial endophytes.</title>
        <authorList>
            <person name="Kumar G."/>
            <person name="Savka M.A."/>
        </authorList>
    </citation>
    <scope>NUCLEOTIDE SEQUENCE [LARGE SCALE GENOMIC DNA]</scope>
    <source>
        <strain evidence="2 3">RIT_GXS8</strain>
    </source>
</reference>
<sequence>MSVLSWQRFDIGLRLILCSGPLLVCVFSLAEFPEASGWWMLGIGSGALVMMLVAPAVAIIATRDAVWLVAVPFWAIRITITDIASVISVDVRPMEDFGGWGVKGASRRGGLLLAAQGQRAVRITRPNGQVFLATSGNTERAVAAIDRALSARQ</sequence>
<protein>
    <submittedName>
        <fullName evidence="2">Uncharacterized protein</fullName>
    </submittedName>
</protein>
<keyword evidence="1" id="KW-0812">Transmembrane</keyword>
<keyword evidence="1" id="KW-1133">Transmembrane helix</keyword>
<organism evidence="2 3">
    <name type="scientific">Curtobacterium citreum</name>
    <dbReference type="NCBI Taxonomy" id="2036"/>
    <lineage>
        <taxon>Bacteria</taxon>
        <taxon>Bacillati</taxon>
        <taxon>Actinomycetota</taxon>
        <taxon>Actinomycetes</taxon>
        <taxon>Micrococcales</taxon>
        <taxon>Microbacteriaceae</taxon>
        <taxon>Curtobacterium</taxon>
    </lineage>
</organism>
<evidence type="ECO:0000313" key="3">
    <source>
        <dbReference type="Proteomes" id="UP001370299"/>
    </source>
</evidence>